<dbReference type="EMBL" id="JAJSOF020000029">
    <property type="protein sequence ID" value="KAJ4432121.1"/>
    <property type="molecule type" value="Genomic_DNA"/>
</dbReference>
<proteinExistence type="predicted"/>
<accession>A0ABQ8SEB0</accession>
<dbReference type="Proteomes" id="UP001148838">
    <property type="component" value="Unassembled WGS sequence"/>
</dbReference>
<sequence>MMLSANILLKKLSDPHFRGFLQKFSRYKNCLNDRRRGYSFDNLREYIVVYCNAEYASRKVQDNRESLELNGLHQLLVYADDVNMLGENSQTIRENTEFYLNQARIMATAQSLVDALPRYGVMLALVLVLATSGQGSTPVPASLQSREHKTPAWWPLLQCVLLADFNKCLQDRTLRAFVGLERKHNIIERFNGTDTAIAERLPGTWRIAKVLTADCEECAPSGDVATVHTVFLSVCPCTAIKICLAK</sequence>
<comment type="caution">
    <text evidence="1">The sequence shown here is derived from an EMBL/GenBank/DDBJ whole genome shotgun (WGS) entry which is preliminary data.</text>
</comment>
<name>A0ABQ8SEB0_PERAM</name>
<organism evidence="1 2">
    <name type="scientific">Periplaneta americana</name>
    <name type="common">American cockroach</name>
    <name type="synonym">Blatta americana</name>
    <dbReference type="NCBI Taxonomy" id="6978"/>
    <lineage>
        <taxon>Eukaryota</taxon>
        <taxon>Metazoa</taxon>
        <taxon>Ecdysozoa</taxon>
        <taxon>Arthropoda</taxon>
        <taxon>Hexapoda</taxon>
        <taxon>Insecta</taxon>
        <taxon>Pterygota</taxon>
        <taxon>Neoptera</taxon>
        <taxon>Polyneoptera</taxon>
        <taxon>Dictyoptera</taxon>
        <taxon>Blattodea</taxon>
        <taxon>Blattoidea</taxon>
        <taxon>Blattidae</taxon>
        <taxon>Blattinae</taxon>
        <taxon>Periplaneta</taxon>
    </lineage>
</organism>
<gene>
    <name evidence="1" type="ORF">ANN_20737</name>
</gene>
<protein>
    <submittedName>
        <fullName evidence="1">Uncharacterized protein</fullName>
    </submittedName>
</protein>
<reference evidence="1 2" key="1">
    <citation type="journal article" date="2022" name="Allergy">
        <title>Genome assembly and annotation of Periplaneta americana reveal a comprehensive cockroach allergen profile.</title>
        <authorList>
            <person name="Wang L."/>
            <person name="Xiong Q."/>
            <person name="Saelim N."/>
            <person name="Wang L."/>
            <person name="Nong W."/>
            <person name="Wan A.T."/>
            <person name="Shi M."/>
            <person name="Liu X."/>
            <person name="Cao Q."/>
            <person name="Hui J.H.L."/>
            <person name="Sookrung N."/>
            <person name="Leung T.F."/>
            <person name="Tungtrongchitr A."/>
            <person name="Tsui S.K.W."/>
        </authorList>
    </citation>
    <scope>NUCLEOTIDE SEQUENCE [LARGE SCALE GENOMIC DNA]</scope>
    <source>
        <strain evidence="1">PWHHKU_190912</strain>
    </source>
</reference>
<keyword evidence="2" id="KW-1185">Reference proteome</keyword>
<evidence type="ECO:0000313" key="2">
    <source>
        <dbReference type="Proteomes" id="UP001148838"/>
    </source>
</evidence>
<evidence type="ECO:0000313" key="1">
    <source>
        <dbReference type="EMBL" id="KAJ4432121.1"/>
    </source>
</evidence>